<dbReference type="AlphaFoldDB" id="A0AAW2GPS9"/>
<protein>
    <submittedName>
        <fullName evidence="1">Uncharacterized protein</fullName>
    </submittedName>
</protein>
<name>A0AAW2GPS9_9HYME</name>
<reference evidence="1 2" key="1">
    <citation type="submission" date="2023-03" db="EMBL/GenBank/DDBJ databases">
        <title>High recombination rates correlate with genetic variation in Cardiocondyla obscurior ants.</title>
        <authorList>
            <person name="Errbii M."/>
        </authorList>
    </citation>
    <scope>NUCLEOTIDE SEQUENCE [LARGE SCALE GENOMIC DNA]</scope>
    <source>
        <strain evidence="1">Alpha-2009</strain>
        <tissue evidence="1">Whole body</tissue>
    </source>
</reference>
<evidence type="ECO:0000313" key="2">
    <source>
        <dbReference type="Proteomes" id="UP001430953"/>
    </source>
</evidence>
<comment type="caution">
    <text evidence="1">The sequence shown here is derived from an EMBL/GenBank/DDBJ whole genome shotgun (WGS) entry which is preliminary data.</text>
</comment>
<organism evidence="1 2">
    <name type="scientific">Cardiocondyla obscurior</name>
    <dbReference type="NCBI Taxonomy" id="286306"/>
    <lineage>
        <taxon>Eukaryota</taxon>
        <taxon>Metazoa</taxon>
        <taxon>Ecdysozoa</taxon>
        <taxon>Arthropoda</taxon>
        <taxon>Hexapoda</taxon>
        <taxon>Insecta</taxon>
        <taxon>Pterygota</taxon>
        <taxon>Neoptera</taxon>
        <taxon>Endopterygota</taxon>
        <taxon>Hymenoptera</taxon>
        <taxon>Apocrita</taxon>
        <taxon>Aculeata</taxon>
        <taxon>Formicoidea</taxon>
        <taxon>Formicidae</taxon>
        <taxon>Myrmicinae</taxon>
        <taxon>Cardiocondyla</taxon>
    </lineage>
</organism>
<dbReference type="EMBL" id="JADYXP020000003">
    <property type="protein sequence ID" value="KAL0129249.1"/>
    <property type="molecule type" value="Genomic_DNA"/>
</dbReference>
<gene>
    <name evidence="1" type="ORF">PUN28_004151</name>
</gene>
<proteinExistence type="predicted"/>
<accession>A0AAW2GPS9</accession>
<dbReference type="Proteomes" id="UP001430953">
    <property type="component" value="Unassembled WGS sequence"/>
</dbReference>
<evidence type="ECO:0000313" key="1">
    <source>
        <dbReference type="EMBL" id="KAL0129249.1"/>
    </source>
</evidence>
<keyword evidence="2" id="KW-1185">Reference proteome</keyword>
<sequence>MYRDYAANSTRNIAKSTNVVLVCEKNNGSPSSLRRMPCVCTMKMQIREERACARVYTYIVCLVRVLRDARQTNDTHREQPSIKHPEIGYSCPPSRLYVIVVKLDGWMHV</sequence>